<gene>
    <name evidence="8 10" type="primary">rplT</name>
    <name evidence="10" type="ordered locus">MSU_0726</name>
</gene>
<dbReference type="InterPro" id="IPR035566">
    <property type="entry name" value="Ribosomal_protein_bL20_C"/>
</dbReference>
<evidence type="ECO:0000256" key="9">
    <source>
        <dbReference type="RuleBase" id="RU000560"/>
    </source>
</evidence>
<evidence type="ECO:0000256" key="7">
    <source>
        <dbReference type="ARBA" id="ARBA00035172"/>
    </source>
</evidence>
<keyword evidence="4 8" id="KW-0689">Ribosomal protein</keyword>
<evidence type="ECO:0000256" key="1">
    <source>
        <dbReference type="ARBA" id="ARBA00007698"/>
    </source>
</evidence>
<evidence type="ECO:0000256" key="8">
    <source>
        <dbReference type="HAMAP-Rule" id="MF_00382"/>
    </source>
</evidence>
<dbReference type="Gene3D" id="1.10.1900.20">
    <property type="entry name" value="Ribosomal protein L20"/>
    <property type="match status" value="1"/>
</dbReference>
<dbReference type="Pfam" id="PF00453">
    <property type="entry name" value="Ribosomal_L20"/>
    <property type="match status" value="1"/>
</dbReference>
<dbReference type="AlphaFoldDB" id="F0QRY1"/>
<evidence type="ECO:0000256" key="6">
    <source>
        <dbReference type="ARBA" id="ARBA00024775"/>
    </source>
</evidence>
<dbReference type="GO" id="GO:0000027">
    <property type="term" value="P:ribosomal large subunit assembly"/>
    <property type="evidence" value="ECO:0007669"/>
    <property type="project" value="UniProtKB-UniRule"/>
</dbReference>
<evidence type="ECO:0000256" key="5">
    <source>
        <dbReference type="ARBA" id="ARBA00023274"/>
    </source>
</evidence>
<keyword evidence="11" id="KW-1185">Reference proteome</keyword>
<evidence type="ECO:0000313" key="11">
    <source>
        <dbReference type="Proteomes" id="UP000007484"/>
    </source>
</evidence>
<dbReference type="PANTHER" id="PTHR10986">
    <property type="entry name" value="39S RIBOSOMAL PROTEIN L20"/>
    <property type="match status" value="1"/>
</dbReference>
<protein>
    <recommendedName>
        <fullName evidence="7 8">Large ribosomal subunit protein bL20</fullName>
    </recommendedName>
</protein>
<accession>F0QRY1</accession>
<dbReference type="EMBL" id="CP002525">
    <property type="protein sequence ID" value="ADX98251.1"/>
    <property type="molecule type" value="Genomic_DNA"/>
</dbReference>
<evidence type="ECO:0000256" key="4">
    <source>
        <dbReference type="ARBA" id="ARBA00022980"/>
    </source>
</evidence>
<dbReference type="GO" id="GO:0006412">
    <property type="term" value="P:translation"/>
    <property type="evidence" value="ECO:0007669"/>
    <property type="project" value="InterPro"/>
</dbReference>
<proteinExistence type="inferred from homology"/>
<keyword evidence="3 8" id="KW-0694">RNA-binding</keyword>
<organism evidence="10 11">
    <name type="scientific">Mycoplasma suis (strain Illinois)</name>
    <dbReference type="NCBI Taxonomy" id="768700"/>
    <lineage>
        <taxon>Bacteria</taxon>
        <taxon>Bacillati</taxon>
        <taxon>Mycoplasmatota</taxon>
        <taxon>Mollicutes</taxon>
        <taxon>Mycoplasmataceae</taxon>
        <taxon>Mycoplasma</taxon>
    </lineage>
</organism>
<dbReference type="PRINTS" id="PR00062">
    <property type="entry name" value="RIBOSOMALL20"/>
</dbReference>
<dbReference type="GO" id="GO:0019843">
    <property type="term" value="F:rRNA binding"/>
    <property type="evidence" value="ECO:0007669"/>
    <property type="project" value="UniProtKB-UniRule"/>
</dbReference>
<dbReference type="GO" id="GO:1990904">
    <property type="term" value="C:ribonucleoprotein complex"/>
    <property type="evidence" value="ECO:0007669"/>
    <property type="project" value="UniProtKB-KW"/>
</dbReference>
<dbReference type="NCBIfam" id="TIGR01032">
    <property type="entry name" value="rplT_bact"/>
    <property type="match status" value="1"/>
</dbReference>
<evidence type="ECO:0000256" key="2">
    <source>
        <dbReference type="ARBA" id="ARBA00022730"/>
    </source>
</evidence>
<dbReference type="CDD" id="cd07026">
    <property type="entry name" value="Ribosomal_L20"/>
    <property type="match status" value="1"/>
</dbReference>
<dbReference type="Gene3D" id="6.10.160.10">
    <property type="match status" value="1"/>
</dbReference>
<dbReference type="GO" id="GO:0003735">
    <property type="term" value="F:structural constituent of ribosome"/>
    <property type="evidence" value="ECO:0007669"/>
    <property type="project" value="InterPro"/>
</dbReference>
<comment type="similarity">
    <text evidence="1 8 9">Belongs to the bacterial ribosomal protein bL20 family.</text>
</comment>
<dbReference type="HAMAP" id="MF_00382">
    <property type="entry name" value="Ribosomal_bL20"/>
    <property type="match status" value="1"/>
</dbReference>
<dbReference type="Proteomes" id="UP000007484">
    <property type="component" value="Chromosome"/>
</dbReference>
<evidence type="ECO:0000256" key="3">
    <source>
        <dbReference type="ARBA" id="ARBA00022884"/>
    </source>
</evidence>
<sequence length="115" mass="13641">MRATNSVSTRKRRKKVLKRAEGYWGHRRIGYRVARQSVFKADQYAYRDRKNKKREYRRLWISRLNSAFRELGLTYSKGMNALKRANITLNRKVLSEMAISNPEQFKKIVSSTSPN</sequence>
<keyword evidence="5 8" id="KW-0687">Ribonucleoprotein</keyword>
<name>F0QRY1_MYCSL</name>
<dbReference type="RefSeq" id="WP_013610089.1">
    <property type="nucleotide sequence ID" value="NC_015155.1"/>
</dbReference>
<dbReference type="InterPro" id="IPR049946">
    <property type="entry name" value="RIBOSOMAL_L20_CS"/>
</dbReference>
<dbReference type="InterPro" id="IPR005813">
    <property type="entry name" value="Ribosomal_bL20"/>
</dbReference>
<dbReference type="PROSITE" id="PS00937">
    <property type="entry name" value="RIBOSOMAL_L20"/>
    <property type="match status" value="1"/>
</dbReference>
<keyword evidence="2 8" id="KW-0699">rRNA-binding</keyword>
<dbReference type="SUPFAM" id="SSF74731">
    <property type="entry name" value="Ribosomal protein L20"/>
    <property type="match status" value="1"/>
</dbReference>
<reference evidence="10 11" key="1">
    <citation type="journal article" date="2011" name="J. Bacteriol.">
        <title>Complete genome sequences of two hemotropic Mycoplasmas, Mycoplasma haemofelis strain Ohio2 and Mycoplasma suis strain Illinois.</title>
        <authorList>
            <person name="Messick J.B."/>
            <person name="Santos A.P."/>
            <person name="Guimaraes A.M."/>
        </authorList>
    </citation>
    <scope>NUCLEOTIDE SEQUENCE [LARGE SCALE GENOMIC DNA]</scope>
    <source>
        <strain evidence="10 11">Illinois</strain>
    </source>
</reference>
<dbReference type="FunFam" id="1.10.1900.20:FF:000001">
    <property type="entry name" value="50S ribosomal protein L20"/>
    <property type="match status" value="1"/>
</dbReference>
<dbReference type="STRING" id="768700.MSU_0726"/>
<dbReference type="GO" id="GO:0005840">
    <property type="term" value="C:ribosome"/>
    <property type="evidence" value="ECO:0007669"/>
    <property type="project" value="UniProtKB-KW"/>
</dbReference>
<evidence type="ECO:0000313" key="10">
    <source>
        <dbReference type="EMBL" id="ADX98251.1"/>
    </source>
</evidence>
<dbReference type="HOGENOM" id="CLU_123265_0_1_14"/>
<dbReference type="KEGG" id="mss:MSU_0726"/>
<comment type="function">
    <text evidence="6 8 9">Binds directly to 23S ribosomal RNA and is necessary for the in vitro assembly process of the 50S ribosomal subunit. It is not involved in the protein synthesizing functions of that subunit.</text>
</comment>